<name>A0AAD7TC94_9TELE</name>
<comment type="caution">
    <text evidence="1">The sequence shown here is derived from an EMBL/GenBank/DDBJ whole genome shotgun (WGS) entry which is preliminary data.</text>
</comment>
<dbReference type="EMBL" id="JAINUG010000002">
    <property type="protein sequence ID" value="KAJ8418299.1"/>
    <property type="molecule type" value="Genomic_DNA"/>
</dbReference>
<keyword evidence="2" id="KW-1185">Reference proteome</keyword>
<dbReference type="AlphaFoldDB" id="A0AAD7TC94"/>
<gene>
    <name evidence="1" type="ORF">AAFF_G00140080</name>
</gene>
<evidence type="ECO:0000313" key="2">
    <source>
        <dbReference type="Proteomes" id="UP001221898"/>
    </source>
</evidence>
<organism evidence="1 2">
    <name type="scientific">Aldrovandia affinis</name>
    <dbReference type="NCBI Taxonomy" id="143900"/>
    <lineage>
        <taxon>Eukaryota</taxon>
        <taxon>Metazoa</taxon>
        <taxon>Chordata</taxon>
        <taxon>Craniata</taxon>
        <taxon>Vertebrata</taxon>
        <taxon>Euteleostomi</taxon>
        <taxon>Actinopterygii</taxon>
        <taxon>Neopterygii</taxon>
        <taxon>Teleostei</taxon>
        <taxon>Notacanthiformes</taxon>
        <taxon>Halosauridae</taxon>
        <taxon>Aldrovandia</taxon>
    </lineage>
</organism>
<evidence type="ECO:0000313" key="1">
    <source>
        <dbReference type="EMBL" id="KAJ8418299.1"/>
    </source>
</evidence>
<dbReference type="Proteomes" id="UP001221898">
    <property type="component" value="Unassembled WGS sequence"/>
</dbReference>
<dbReference type="Gene3D" id="2.30.42.10">
    <property type="match status" value="1"/>
</dbReference>
<reference evidence="1" key="1">
    <citation type="journal article" date="2023" name="Science">
        <title>Genome structures resolve the early diversification of teleost fishes.</title>
        <authorList>
            <person name="Parey E."/>
            <person name="Louis A."/>
            <person name="Montfort J."/>
            <person name="Bouchez O."/>
            <person name="Roques C."/>
            <person name="Iampietro C."/>
            <person name="Lluch J."/>
            <person name="Castinel A."/>
            <person name="Donnadieu C."/>
            <person name="Desvignes T."/>
            <person name="Floi Bucao C."/>
            <person name="Jouanno E."/>
            <person name="Wen M."/>
            <person name="Mejri S."/>
            <person name="Dirks R."/>
            <person name="Jansen H."/>
            <person name="Henkel C."/>
            <person name="Chen W.J."/>
            <person name="Zahm M."/>
            <person name="Cabau C."/>
            <person name="Klopp C."/>
            <person name="Thompson A.W."/>
            <person name="Robinson-Rechavi M."/>
            <person name="Braasch I."/>
            <person name="Lecointre G."/>
            <person name="Bobe J."/>
            <person name="Postlethwait J.H."/>
            <person name="Berthelot C."/>
            <person name="Roest Crollius H."/>
            <person name="Guiguen Y."/>
        </authorList>
    </citation>
    <scope>NUCLEOTIDE SEQUENCE</scope>
    <source>
        <strain evidence="1">NC1722</strain>
    </source>
</reference>
<proteinExistence type="predicted"/>
<sequence length="160" mass="18152">MEIMNGRSRTRSFSENIVLDDSEKGGVVIADIRDVSFADRSGLKEGDEIVGATIHFDHLKKNDVMALLKLIEPFDNNMQVLTKQDLKTSMSLSSLHTNTKVPEDMLKDSYNKLFQTKVKKFIKPDSSLSSTIEDPDVELQTCTWQSSVYRIQSLMLTCRM</sequence>
<evidence type="ECO:0008006" key="3">
    <source>
        <dbReference type="Google" id="ProtNLM"/>
    </source>
</evidence>
<dbReference type="SUPFAM" id="SSF50156">
    <property type="entry name" value="PDZ domain-like"/>
    <property type="match status" value="1"/>
</dbReference>
<dbReference type="InterPro" id="IPR036034">
    <property type="entry name" value="PDZ_sf"/>
</dbReference>
<accession>A0AAD7TC94</accession>
<protein>
    <recommendedName>
        <fullName evidence="3">PDZ domain-containing protein</fullName>
    </recommendedName>
</protein>